<dbReference type="CDD" id="cd00831">
    <property type="entry name" value="CHS_like"/>
    <property type="match status" value="1"/>
</dbReference>
<name>A0A369TGH9_9PROT</name>
<dbReference type="InterPro" id="IPR016039">
    <property type="entry name" value="Thiolase-like"/>
</dbReference>
<feature type="domain" description="Chalcone/stilbene synthase C-terminal" evidence="6">
    <location>
        <begin position="223"/>
        <end position="327"/>
    </location>
</feature>
<dbReference type="Pfam" id="PF00195">
    <property type="entry name" value="Chal_sti_synt_N"/>
    <property type="match status" value="1"/>
</dbReference>
<dbReference type="PIRSF" id="PIRSF000451">
    <property type="entry name" value="PKS_III"/>
    <property type="match status" value="1"/>
</dbReference>
<dbReference type="InterPro" id="IPR012328">
    <property type="entry name" value="Chalcone/stilbene_synt_C"/>
</dbReference>
<accession>A0A369TGH9</accession>
<evidence type="ECO:0000259" key="6">
    <source>
        <dbReference type="Pfam" id="PF02797"/>
    </source>
</evidence>
<feature type="active site" description="Acyl-thioester intermediate" evidence="4">
    <location>
        <position position="144"/>
    </location>
</feature>
<gene>
    <name evidence="7" type="ORF">DRB17_09210</name>
</gene>
<evidence type="ECO:0000259" key="5">
    <source>
        <dbReference type="Pfam" id="PF00195"/>
    </source>
</evidence>
<dbReference type="InterPro" id="IPR001099">
    <property type="entry name" value="Chalcone/stilbene_synt_N"/>
</dbReference>
<evidence type="ECO:0000256" key="1">
    <source>
        <dbReference type="ARBA" id="ARBA00005531"/>
    </source>
</evidence>
<comment type="caution">
    <text evidence="7">The sequence shown here is derived from an EMBL/GenBank/DDBJ whole genome shotgun (WGS) entry which is preliminary data.</text>
</comment>
<evidence type="ECO:0000256" key="4">
    <source>
        <dbReference type="PIRSR" id="PIRSR000451-1"/>
    </source>
</evidence>
<organism evidence="7 8">
    <name type="scientific">Ferruginivarius sediminum</name>
    <dbReference type="NCBI Taxonomy" id="2661937"/>
    <lineage>
        <taxon>Bacteria</taxon>
        <taxon>Pseudomonadati</taxon>
        <taxon>Pseudomonadota</taxon>
        <taxon>Alphaproteobacteria</taxon>
        <taxon>Rhodospirillales</taxon>
        <taxon>Rhodospirillaceae</taxon>
        <taxon>Ferruginivarius</taxon>
    </lineage>
</organism>
<dbReference type="Gene3D" id="3.40.47.10">
    <property type="match status" value="2"/>
</dbReference>
<reference evidence="7 8" key="1">
    <citation type="submission" date="2018-07" db="EMBL/GenBank/DDBJ databases">
        <title>Venubactetium sediminum gen. nov., sp. nov., isolated from a marine solar saltern.</title>
        <authorList>
            <person name="Wang S."/>
        </authorList>
    </citation>
    <scope>NUCLEOTIDE SEQUENCE [LARGE SCALE GENOMIC DNA]</scope>
    <source>
        <strain evidence="7 8">WD2A32</strain>
    </source>
</reference>
<evidence type="ECO:0000256" key="3">
    <source>
        <dbReference type="ARBA" id="ARBA00023315"/>
    </source>
</evidence>
<keyword evidence="8" id="KW-1185">Reference proteome</keyword>
<proteinExistence type="inferred from homology"/>
<dbReference type="Pfam" id="PF02797">
    <property type="entry name" value="Chal_sti_synt_C"/>
    <property type="match status" value="1"/>
</dbReference>
<evidence type="ECO:0000256" key="2">
    <source>
        <dbReference type="ARBA" id="ARBA00022679"/>
    </source>
</evidence>
<comment type="similarity">
    <text evidence="1">Belongs to the thiolase-like superfamily. Chalcone/stilbene synthases family.</text>
</comment>
<dbReference type="GO" id="GO:0030639">
    <property type="term" value="P:polyketide biosynthetic process"/>
    <property type="evidence" value="ECO:0007669"/>
    <property type="project" value="TreeGrafter"/>
</dbReference>
<dbReference type="AlphaFoldDB" id="A0A369TGH9"/>
<feature type="domain" description="Chalcone/stilbene synthase N-terminal" evidence="5">
    <location>
        <begin position="71"/>
        <end position="205"/>
    </location>
</feature>
<dbReference type="Proteomes" id="UP000253941">
    <property type="component" value="Unassembled WGS sequence"/>
</dbReference>
<dbReference type="SUPFAM" id="SSF53901">
    <property type="entry name" value="Thiolase-like"/>
    <property type="match status" value="2"/>
</dbReference>
<protein>
    <submittedName>
        <fullName evidence="7">Type III polyketide synthase</fullName>
    </submittedName>
</protein>
<dbReference type="InterPro" id="IPR011141">
    <property type="entry name" value="Polyketide_synthase_type-III"/>
</dbReference>
<sequence>MSPPHEVRLTGLSTAVPPYPLDQGDVRERARLIFRRNDSEMARLLPVYDNAGIERRYSCVPLDWYGQEVGWKARNALYEQHALELLTRAASECLENAGLSAGAIDAVVTVSTTGIATPALDARLMEWLPLRNDIERLPVFGLGCCGGVLGLGRAAAMARARPGQRVLLLVVELCALTFRPGDESKSNMVATALFGDGAAAALLSTVPGDAGPLIADWGEHTWPDTLDVMGWHVEDDGLGVLFSRDIPSLVRRDFGPVLDAFLARQSLSRGDIAVPACHPGGAKVVSALEEAFARPPGGLTAARRVLRDYGNMSAPTVLFVLRDILEQHPDGPVLATAFGPGFSAGFALLYPDAG</sequence>
<keyword evidence="3" id="KW-0012">Acyltransferase</keyword>
<dbReference type="EMBL" id="QPMH01000007">
    <property type="protein sequence ID" value="RDD62016.1"/>
    <property type="molecule type" value="Genomic_DNA"/>
</dbReference>
<evidence type="ECO:0000313" key="7">
    <source>
        <dbReference type="EMBL" id="RDD62016.1"/>
    </source>
</evidence>
<dbReference type="GO" id="GO:0016747">
    <property type="term" value="F:acyltransferase activity, transferring groups other than amino-acyl groups"/>
    <property type="evidence" value="ECO:0007669"/>
    <property type="project" value="InterPro"/>
</dbReference>
<evidence type="ECO:0000313" key="8">
    <source>
        <dbReference type="Proteomes" id="UP000253941"/>
    </source>
</evidence>
<dbReference type="PANTHER" id="PTHR11877">
    <property type="entry name" value="HYDROXYMETHYLGLUTARYL-COA SYNTHASE"/>
    <property type="match status" value="1"/>
</dbReference>
<dbReference type="PANTHER" id="PTHR11877:SF99">
    <property type="entry name" value="1,3,6,8-TETRAHYDROXYNAPHTHALENE SYNTHASE"/>
    <property type="match status" value="1"/>
</dbReference>
<keyword evidence="2" id="KW-0808">Transferase</keyword>